<organism evidence="1 2">
    <name type="scientific">Mycobacterium phage Tourach</name>
    <dbReference type="NCBI Taxonomy" id="2599882"/>
    <lineage>
        <taxon>Viruses</taxon>
        <taxon>Duplodnaviria</taxon>
        <taxon>Heunggongvirae</taxon>
        <taxon>Uroviricota</taxon>
        <taxon>Caudoviricetes</taxon>
        <taxon>Vilmaviridae</taxon>
        <taxon>Lclasvirinae</taxon>
        <taxon>Faithunavirus</taxon>
        <taxon>Faithunavirus tourach</taxon>
    </lineage>
</organism>
<dbReference type="EMBL" id="MN234228">
    <property type="protein sequence ID" value="QFG14289.1"/>
    <property type="molecule type" value="Genomic_DNA"/>
</dbReference>
<gene>
    <name evidence="1" type="primary">51</name>
    <name evidence="1" type="ORF">PBI_TOURACH_51</name>
</gene>
<keyword evidence="2" id="KW-1185">Reference proteome</keyword>
<sequence>MNRKKIATLALAGLVALPIVGCSTQIPAGQKAVKVEDYAIIPTAPELIGCQDPETSAYNPIGGYETYPYPTRLINYDMTGERDQSGNLIAEAEATVVVSNAKAPAELRVPIQLTFDMTSDCDALQDFHREIATQYSAWLNDDGSVSAGYLDMLRNIVGLPAQQTLIKTAQKYTWREIWNDENVRVEFQNALRETLPETVKARTGGREYFNNFTVVVGKPTPVDQNLVNAITAEQSALAEAQAREAKGVADAKAAEAQANAEVTSAEAQTKVAQEKAKQRQAEVSGYPSEDTYLKQKAIDAGITPWPAPIVTGMPVR</sequence>
<dbReference type="RefSeq" id="YP_010013149.1">
    <property type="nucleotide sequence ID" value="NC_053509.1"/>
</dbReference>
<dbReference type="KEGG" id="vg:63209720"/>
<protein>
    <recommendedName>
        <fullName evidence="3">Band-7-like membrane protein</fullName>
    </recommendedName>
</protein>
<evidence type="ECO:0000313" key="2">
    <source>
        <dbReference type="Proteomes" id="UP000326801"/>
    </source>
</evidence>
<evidence type="ECO:0000313" key="1">
    <source>
        <dbReference type="EMBL" id="QFG14289.1"/>
    </source>
</evidence>
<dbReference type="GeneID" id="63209720"/>
<reference evidence="1 2" key="1">
    <citation type="submission" date="2019-07" db="EMBL/GenBank/DDBJ databases">
        <authorList>
            <person name="Divens A.M."/>
            <person name="Garlena R.A."/>
            <person name="Russell D.A."/>
            <person name="Pope W.H."/>
            <person name="Jacobs-Sera D."/>
            <person name="Hatfull G.F."/>
        </authorList>
    </citation>
    <scope>NUCLEOTIDE SEQUENCE [LARGE SCALE GENOMIC DNA]</scope>
</reference>
<proteinExistence type="predicted"/>
<evidence type="ECO:0008006" key="3">
    <source>
        <dbReference type="Google" id="ProtNLM"/>
    </source>
</evidence>
<accession>A0A5J6TWH4</accession>
<name>A0A5J6TWH4_9CAUD</name>
<dbReference type="Proteomes" id="UP000326801">
    <property type="component" value="Segment"/>
</dbReference>